<gene>
    <name evidence="1" type="ORF">A4V09_15195</name>
</gene>
<dbReference type="Proteomes" id="UP000092574">
    <property type="component" value="Chromosome"/>
</dbReference>
<dbReference type="EMBL" id="CP015405">
    <property type="protein sequence ID" value="ANU76985.1"/>
    <property type="molecule type" value="Genomic_DNA"/>
</dbReference>
<reference evidence="1" key="1">
    <citation type="submission" date="2017-04" db="EMBL/GenBank/DDBJ databases">
        <title>Complete Genome Sequences of Twelve Strains of a Stable Defined Moderately Diverse Mouse Microbiota 2 (sDMDMm2).</title>
        <authorList>
            <person name="Uchimura Y."/>
            <person name="Wyss M."/>
            <person name="Brugiroux S."/>
            <person name="Limenitakis J.P."/>
            <person name="Stecher B."/>
            <person name="McCoy K.D."/>
            <person name="Macpherson A.J."/>
        </authorList>
    </citation>
    <scope>NUCLEOTIDE SEQUENCE</scope>
    <source>
        <strain evidence="1">YL58</strain>
    </source>
</reference>
<evidence type="ECO:0000313" key="1">
    <source>
        <dbReference type="EMBL" id="ANU76985.1"/>
    </source>
</evidence>
<evidence type="ECO:0000313" key="2">
    <source>
        <dbReference type="Proteomes" id="UP000092574"/>
    </source>
</evidence>
<name>A0A1C7IBN1_9FIRM</name>
<dbReference type="KEGG" id="byl:A4V09_15195"/>
<accession>A0A1C7IBN1</accession>
<protein>
    <submittedName>
        <fullName evidence="1">Uncharacterized protein</fullName>
    </submittedName>
</protein>
<organism evidence="1 2">
    <name type="scientific">Blautia pseudococcoides</name>
    <dbReference type="NCBI Taxonomy" id="1796616"/>
    <lineage>
        <taxon>Bacteria</taxon>
        <taxon>Bacillati</taxon>
        <taxon>Bacillota</taxon>
        <taxon>Clostridia</taxon>
        <taxon>Lachnospirales</taxon>
        <taxon>Lachnospiraceae</taxon>
        <taxon>Blautia</taxon>
    </lineage>
</organism>
<proteinExistence type="predicted"/>
<keyword evidence="2" id="KW-1185">Reference proteome</keyword>
<sequence length="69" mass="7597">MRYILTDAVAGSGNVSFIKTDVEKINGFMKIQADVSADLRPADGNGTFENHKTHFDKMSHNSTVINVIK</sequence>
<dbReference type="AlphaFoldDB" id="A0A1C7IBN1"/>